<dbReference type="Pfam" id="PF01221">
    <property type="entry name" value="Dynein_light"/>
    <property type="match status" value="1"/>
</dbReference>
<dbReference type="Proteomes" id="UP000095284">
    <property type="component" value="Unplaced"/>
</dbReference>
<dbReference type="SUPFAM" id="SSF54648">
    <property type="entry name" value="DLC"/>
    <property type="match status" value="1"/>
</dbReference>
<dbReference type="OrthoDB" id="6506078at2759"/>
<gene>
    <name evidence="2" type="ORF">BXYJ_LOCUS9748</name>
</gene>
<dbReference type="SMART" id="SM01375">
    <property type="entry name" value="Dynein_light"/>
    <property type="match status" value="1"/>
</dbReference>
<reference evidence="3" key="2">
    <citation type="submission" date="2020-08" db="EMBL/GenBank/DDBJ databases">
        <authorList>
            <person name="Kikuchi T."/>
        </authorList>
    </citation>
    <scope>NUCLEOTIDE SEQUENCE</scope>
    <source>
        <strain evidence="2">Ka4C1</strain>
    </source>
</reference>
<evidence type="ECO:0000313" key="6">
    <source>
        <dbReference type="WBParaSite" id="BXY_0794500.1"/>
    </source>
</evidence>
<dbReference type="SMR" id="A0A1I7S4L2"/>
<dbReference type="eggNOG" id="KOG3430">
    <property type="taxonomic scope" value="Eukaryota"/>
</dbReference>
<keyword evidence="1" id="KW-0505">Motor protein</keyword>
<protein>
    <recommendedName>
        <fullName evidence="1">Dynein light chain</fullName>
    </recommendedName>
</protein>
<organism evidence="4 6">
    <name type="scientific">Bursaphelenchus xylophilus</name>
    <name type="common">Pinewood nematode worm</name>
    <name type="synonym">Aphelenchoides xylophilus</name>
    <dbReference type="NCBI Taxonomy" id="6326"/>
    <lineage>
        <taxon>Eukaryota</taxon>
        <taxon>Metazoa</taxon>
        <taxon>Ecdysozoa</taxon>
        <taxon>Nematoda</taxon>
        <taxon>Chromadorea</taxon>
        <taxon>Rhabditida</taxon>
        <taxon>Tylenchina</taxon>
        <taxon>Tylenchomorpha</taxon>
        <taxon>Aphelenchoidea</taxon>
        <taxon>Aphelenchoididae</taxon>
        <taxon>Bursaphelenchus</taxon>
    </lineage>
</organism>
<comment type="similarity">
    <text evidence="1">Belongs to the dynein light chain family.</text>
</comment>
<keyword evidence="1" id="KW-0243">Dynein</keyword>
<name>A0A1I7S4L2_BURXY</name>
<accession>A0A1I7S4L2</accession>
<dbReference type="GO" id="GO:0005874">
    <property type="term" value="C:microtubule"/>
    <property type="evidence" value="ECO:0007669"/>
    <property type="project" value="UniProtKB-KW"/>
</dbReference>
<keyword evidence="1" id="KW-0963">Cytoplasm</keyword>
<proteinExistence type="inferred from homology"/>
<dbReference type="PANTHER" id="PTHR11886">
    <property type="entry name" value="DYNEIN LIGHT CHAIN"/>
    <property type="match status" value="1"/>
</dbReference>
<dbReference type="GO" id="GO:0045505">
    <property type="term" value="F:dynein intermediate chain binding"/>
    <property type="evidence" value="ECO:0007669"/>
    <property type="project" value="TreeGrafter"/>
</dbReference>
<dbReference type="GO" id="GO:0007017">
    <property type="term" value="P:microtubule-based process"/>
    <property type="evidence" value="ECO:0007669"/>
    <property type="project" value="InterPro"/>
</dbReference>
<evidence type="ECO:0000256" key="1">
    <source>
        <dbReference type="RuleBase" id="RU365010"/>
    </source>
</evidence>
<keyword evidence="1" id="KW-0206">Cytoskeleton</keyword>
<comment type="subcellular location">
    <subcellularLocation>
        <location evidence="1">Cytoplasm</location>
        <location evidence="1">Cytoskeleton</location>
    </subcellularLocation>
</comment>
<evidence type="ECO:0000313" key="4">
    <source>
        <dbReference type="Proteomes" id="UP000095284"/>
    </source>
</evidence>
<evidence type="ECO:0000313" key="2">
    <source>
        <dbReference type="EMBL" id="CAD5227203.1"/>
    </source>
</evidence>
<reference evidence="6" key="1">
    <citation type="submission" date="2016-11" db="UniProtKB">
        <authorList>
            <consortium name="WormBaseParasite"/>
        </authorList>
    </citation>
    <scope>IDENTIFICATION</scope>
</reference>
<dbReference type="EMBL" id="CAJFCV020000004">
    <property type="protein sequence ID" value="CAG9117215.1"/>
    <property type="molecule type" value="Genomic_DNA"/>
</dbReference>
<dbReference type="Proteomes" id="UP000582659">
    <property type="component" value="Unassembled WGS sequence"/>
</dbReference>
<keyword evidence="5" id="KW-1185">Reference proteome</keyword>
<dbReference type="GO" id="GO:0005868">
    <property type="term" value="C:cytoplasmic dynein complex"/>
    <property type="evidence" value="ECO:0007669"/>
    <property type="project" value="TreeGrafter"/>
</dbReference>
<dbReference type="Proteomes" id="UP000659654">
    <property type="component" value="Unassembled WGS sequence"/>
</dbReference>
<dbReference type="InterPro" id="IPR001372">
    <property type="entry name" value="Dynein_light_chain_typ-1/2"/>
</dbReference>
<evidence type="ECO:0000313" key="3">
    <source>
        <dbReference type="EMBL" id="CAG9117215.1"/>
    </source>
</evidence>
<dbReference type="Gene3D" id="3.30.740.10">
    <property type="entry name" value="Protein Inhibitor Of Neuronal Nitric Oxide Synthase"/>
    <property type="match status" value="1"/>
</dbReference>
<sequence length="121" mass="13987">MYQRRRFSVRRNGTRRWKYAKDGDDAKAAAERIPMSVKIEATTFNEDKQKQAVEIANHALDICCSESEIASFIKTRFDDITDRCHHVIVGRNFGSHISAEEYIKFRATKIIILIYQCGSLD</sequence>
<evidence type="ECO:0000313" key="5">
    <source>
        <dbReference type="Proteomes" id="UP000659654"/>
    </source>
</evidence>
<dbReference type="InterPro" id="IPR037177">
    <property type="entry name" value="DLC_sf"/>
</dbReference>
<dbReference type="PANTHER" id="PTHR11886:SF88">
    <property type="entry name" value="DYNEIN LIGHT CHAIN"/>
    <property type="match status" value="1"/>
</dbReference>
<dbReference type="AlphaFoldDB" id="A0A1I7S4L2"/>
<keyword evidence="1" id="KW-0493">Microtubule</keyword>
<dbReference type="WBParaSite" id="BXY_0794500.1">
    <property type="protein sequence ID" value="BXY_0794500.1"/>
    <property type="gene ID" value="BXY_0794500"/>
</dbReference>
<dbReference type="EMBL" id="CAJFDI010000004">
    <property type="protein sequence ID" value="CAD5227203.1"/>
    <property type="molecule type" value="Genomic_DNA"/>
</dbReference>